<proteinExistence type="predicted"/>
<dbReference type="EMBL" id="CAJVPP010000059">
    <property type="protein sequence ID" value="CAG8438466.1"/>
    <property type="molecule type" value="Genomic_DNA"/>
</dbReference>
<reference evidence="1" key="1">
    <citation type="submission" date="2021-06" db="EMBL/GenBank/DDBJ databases">
        <authorList>
            <person name="Kallberg Y."/>
            <person name="Tangrot J."/>
            <person name="Rosling A."/>
        </authorList>
    </citation>
    <scope>NUCLEOTIDE SEQUENCE</scope>
    <source>
        <strain evidence="1">87-6 pot B 2015</strain>
    </source>
</reference>
<dbReference type="AlphaFoldDB" id="A0A9N8V5Q6"/>
<dbReference type="Proteomes" id="UP000789375">
    <property type="component" value="Unassembled WGS sequence"/>
</dbReference>
<keyword evidence="2" id="KW-1185">Reference proteome</keyword>
<evidence type="ECO:0000313" key="2">
    <source>
        <dbReference type="Proteomes" id="UP000789375"/>
    </source>
</evidence>
<evidence type="ECO:0000313" key="1">
    <source>
        <dbReference type="EMBL" id="CAG8438466.1"/>
    </source>
</evidence>
<comment type="caution">
    <text evidence="1">The sequence shown here is derived from an EMBL/GenBank/DDBJ whole genome shotgun (WGS) entry which is preliminary data.</text>
</comment>
<sequence length="251" mass="29975">MPPIVDSVNKSPNNRYDPIYTSIVIDKVKKLGGLLKRNLEPTVKPRAITPANFQRLDPHNTFPGAFPILTPNQKQILVKYLNHWKSRKSMQNNREKLAEEKFNLYLKRRSIYVWYGRLKEKQLQKRWNRKRKNLANIPEDFQPQSILKKSVKPNSPKFHRKVFRIDQNQNVKTHSYPHENDNPIGYIEIIGDKNYVYNEEARKEVKKVLGIGNFYEEKYLYKARTTRVWKMALEQYREGKYADQKILKKLM</sequence>
<name>A0A9N8V5Q6_FUNMO</name>
<gene>
    <name evidence="1" type="ORF">FMOSSE_LOCUS606</name>
</gene>
<protein>
    <submittedName>
        <fullName evidence="1">1851_t:CDS:1</fullName>
    </submittedName>
</protein>
<accession>A0A9N8V5Q6</accession>
<organism evidence="1 2">
    <name type="scientific">Funneliformis mosseae</name>
    <name type="common">Endomycorrhizal fungus</name>
    <name type="synonym">Glomus mosseae</name>
    <dbReference type="NCBI Taxonomy" id="27381"/>
    <lineage>
        <taxon>Eukaryota</taxon>
        <taxon>Fungi</taxon>
        <taxon>Fungi incertae sedis</taxon>
        <taxon>Mucoromycota</taxon>
        <taxon>Glomeromycotina</taxon>
        <taxon>Glomeromycetes</taxon>
        <taxon>Glomerales</taxon>
        <taxon>Glomeraceae</taxon>
        <taxon>Funneliformis</taxon>
    </lineage>
</organism>